<name>A0A6C1BZ62_9ACTN</name>
<dbReference type="Proteomes" id="UP000298111">
    <property type="component" value="Unassembled WGS sequence"/>
</dbReference>
<dbReference type="AlphaFoldDB" id="A0A6C1BZ62"/>
<dbReference type="InterPro" id="IPR046030">
    <property type="entry name" value="DUF5988"/>
</dbReference>
<evidence type="ECO:0000313" key="2">
    <source>
        <dbReference type="EMBL" id="TGG76219.1"/>
    </source>
</evidence>
<reference evidence="2 3" key="1">
    <citation type="submission" date="2018-10" db="EMBL/GenBank/DDBJ databases">
        <title>Isolation of pseudouridimycin from Streptomyces albus DSM 40763.</title>
        <authorList>
            <person name="Rosenqvist P."/>
            <person name="Metsae-Ketelae M."/>
            <person name="Virta P."/>
        </authorList>
    </citation>
    <scope>NUCLEOTIDE SEQUENCE [LARGE SCALE GENOMIC DNA]</scope>
    <source>
        <strain evidence="2 3">DSM 40763</strain>
    </source>
</reference>
<dbReference type="GeneID" id="75185329"/>
<comment type="caution">
    <text evidence="2">The sequence shown here is derived from an EMBL/GenBank/DDBJ whole genome shotgun (WGS) entry which is preliminary data.</text>
</comment>
<dbReference type="Pfam" id="PF19450">
    <property type="entry name" value="DUF5988"/>
    <property type="match status" value="1"/>
</dbReference>
<feature type="compositionally biased region" description="Low complexity" evidence="1">
    <location>
        <begin position="56"/>
        <end position="67"/>
    </location>
</feature>
<sequence>MSGHDRKADERMVDVMLVGGPADFPESGRRMRIEAARAQQKIKIEHLGGYQHFEPSDTSDTSGTSTGREPRVFRWTGSTKIAE</sequence>
<protein>
    <submittedName>
        <fullName evidence="2">Uncharacterized protein</fullName>
    </submittedName>
</protein>
<dbReference type="RefSeq" id="WP_016467334.1">
    <property type="nucleotide sequence ID" value="NZ_BBQG01000024.1"/>
</dbReference>
<accession>A0A6C1BZ62</accession>
<organism evidence="2 3">
    <name type="scientific">Streptomyces albus</name>
    <dbReference type="NCBI Taxonomy" id="1888"/>
    <lineage>
        <taxon>Bacteria</taxon>
        <taxon>Bacillati</taxon>
        <taxon>Actinomycetota</taxon>
        <taxon>Actinomycetes</taxon>
        <taxon>Kitasatosporales</taxon>
        <taxon>Streptomycetaceae</taxon>
        <taxon>Streptomyces</taxon>
    </lineage>
</organism>
<proteinExistence type="predicted"/>
<gene>
    <name evidence="2" type="ORF">D8771_29845</name>
</gene>
<feature type="region of interest" description="Disordered" evidence="1">
    <location>
        <begin position="47"/>
        <end position="83"/>
    </location>
</feature>
<evidence type="ECO:0000313" key="3">
    <source>
        <dbReference type="Proteomes" id="UP000298111"/>
    </source>
</evidence>
<evidence type="ECO:0000256" key="1">
    <source>
        <dbReference type="SAM" id="MobiDB-lite"/>
    </source>
</evidence>
<dbReference type="EMBL" id="RCIY01000106">
    <property type="protein sequence ID" value="TGG76219.1"/>
    <property type="molecule type" value="Genomic_DNA"/>
</dbReference>